<dbReference type="GO" id="GO:0006820">
    <property type="term" value="P:monoatomic anion transport"/>
    <property type="evidence" value="ECO:0007669"/>
    <property type="project" value="TreeGrafter"/>
</dbReference>
<feature type="transmembrane region" description="Helical" evidence="12">
    <location>
        <begin position="358"/>
        <end position="379"/>
    </location>
</feature>
<dbReference type="InterPro" id="IPR020846">
    <property type="entry name" value="MFS_dom"/>
</dbReference>
<dbReference type="Proteomes" id="UP001153737">
    <property type="component" value="Chromosome 16"/>
</dbReference>
<evidence type="ECO:0000256" key="9">
    <source>
        <dbReference type="ARBA" id="ARBA00023201"/>
    </source>
</evidence>
<keyword evidence="7" id="KW-0915">Sodium</keyword>
<dbReference type="InterPro" id="IPR050382">
    <property type="entry name" value="MFS_Na/Anion_cotransporter"/>
</dbReference>
<evidence type="ECO:0000313" key="14">
    <source>
        <dbReference type="EMBL" id="CAH1154530.1"/>
    </source>
</evidence>
<evidence type="ECO:0000256" key="1">
    <source>
        <dbReference type="ARBA" id="ARBA00004141"/>
    </source>
</evidence>
<evidence type="ECO:0000256" key="3">
    <source>
        <dbReference type="ARBA" id="ARBA00022448"/>
    </source>
</evidence>
<dbReference type="InterPro" id="IPR011701">
    <property type="entry name" value="MFS"/>
</dbReference>
<gene>
    <name evidence="14" type="ORF">PHAECO_LOCUS5203</name>
</gene>
<feature type="transmembrane region" description="Helical" evidence="12">
    <location>
        <begin position="295"/>
        <end position="319"/>
    </location>
</feature>
<dbReference type="AlphaFoldDB" id="A0A9P0DM74"/>
<keyword evidence="9" id="KW-0406">Ion transport</keyword>
<feature type="transmembrane region" description="Helical" evidence="12">
    <location>
        <begin position="161"/>
        <end position="186"/>
    </location>
</feature>
<sequence>MKTEIRVENATEKEELPVPGLGVRHIQVGLLFSLLAIAYGMRVNLSVAIVAMTDVSTSSNPDVPTYDWDNKSVILSSFFWGYITLQIFAGQLGNTYGTKWIVFAAMFVNASGCMLTPLLANTVGSYGVMGCRIVQGMSQGFFFPSVHNVLGQWAPLKERSFLGTIAFAGPSFGTIVAMPLTGYIAASWSGWPVSFYLFGCLGYCWMLAWALAGANNPAVHPNITVREREYIQKSLSVTKDEKVLITPWKGIFTSIPMWAIVVAMFGQNWGYSTLLTEMPTYMSKVMKFDMHSNGALSAAPYLASFIASFVFGAISDFIINSKYVSLENSRKLFNTIGTVVPSMALVILGFLPEDWIALSVMMLVIAVGVNAAVFVGFQINPVDLSPKFSGIIMGIGNGSSNIFSIIAPLMVQFLVTDETSRSQWRIIFIIAACVYSASNVFYVIFASGDEQWWNKSAEGNVEEESNQMDERIIIRTRIAHDNYIKK</sequence>
<protein>
    <recommendedName>
        <fullName evidence="11">Putative inorganic phosphate cotransporter</fullName>
    </recommendedName>
</protein>
<evidence type="ECO:0000256" key="2">
    <source>
        <dbReference type="ARBA" id="ARBA00008586"/>
    </source>
</evidence>
<evidence type="ECO:0000256" key="7">
    <source>
        <dbReference type="ARBA" id="ARBA00023053"/>
    </source>
</evidence>
<evidence type="ECO:0000256" key="10">
    <source>
        <dbReference type="ARBA" id="ARBA00054632"/>
    </source>
</evidence>
<dbReference type="CDD" id="cd17318">
    <property type="entry name" value="MFS_SLC17"/>
    <property type="match status" value="1"/>
</dbReference>
<keyword evidence="6 12" id="KW-1133">Transmembrane helix</keyword>
<dbReference type="PROSITE" id="PS50850">
    <property type="entry name" value="MFS"/>
    <property type="match status" value="1"/>
</dbReference>
<name>A0A9P0DM74_PHACE</name>
<dbReference type="SUPFAM" id="SSF103473">
    <property type="entry name" value="MFS general substrate transporter"/>
    <property type="match status" value="1"/>
</dbReference>
<comment type="function">
    <text evidence="10">May be an inorganic phosphate cotransporter.</text>
</comment>
<evidence type="ECO:0000259" key="13">
    <source>
        <dbReference type="PROSITE" id="PS50850"/>
    </source>
</evidence>
<keyword evidence="3" id="KW-0813">Transport</keyword>
<comment type="similarity">
    <text evidence="2">Belongs to the major facilitator superfamily. Sodium/anion cotransporter family.</text>
</comment>
<dbReference type="InterPro" id="IPR036259">
    <property type="entry name" value="MFS_trans_sf"/>
</dbReference>
<proteinExistence type="inferred from homology"/>
<organism evidence="14 15">
    <name type="scientific">Phaedon cochleariae</name>
    <name type="common">Mustard beetle</name>
    <dbReference type="NCBI Taxonomy" id="80249"/>
    <lineage>
        <taxon>Eukaryota</taxon>
        <taxon>Metazoa</taxon>
        <taxon>Ecdysozoa</taxon>
        <taxon>Arthropoda</taxon>
        <taxon>Hexapoda</taxon>
        <taxon>Insecta</taxon>
        <taxon>Pterygota</taxon>
        <taxon>Neoptera</taxon>
        <taxon>Endopterygota</taxon>
        <taxon>Coleoptera</taxon>
        <taxon>Polyphaga</taxon>
        <taxon>Cucujiformia</taxon>
        <taxon>Chrysomeloidea</taxon>
        <taxon>Chrysomelidae</taxon>
        <taxon>Chrysomelinae</taxon>
        <taxon>Chrysomelini</taxon>
        <taxon>Phaedon</taxon>
    </lineage>
</organism>
<dbReference type="GO" id="GO:0015293">
    <property type="term" value="F:symporter activity"/>
    <property type="evidence" value="ECO:0007669"/>
    <property type="project" value="UniProtKB-KW"/>
</dbReference>
<feature type="transmembrane region" description="Helical" evidence="12">
    <location>
        <begin position="426"/>
        <end position="445"/>
    </location>
</feature>
<evidence type="ECO:0000256" key="12">
    <source>
        <dbReference type="SAM" id="Phobius"/>
    </source>
</evidence>
<feature type="transmembrane region" description="Helical" evidence="12">
    <location>
        <begin position="391"/>
        <end position="414"/>
    </location>
</feature>
<evidence type="ECO:0000313" key="15">
    <source>
        <dbReference type="Proteomes" id="UP001153737"/>
    </source>
</evidence>
<feature type="transmembrane region" description="Helical" evidence="12">
    <location>
        <begin position="30"/>
        <end position="53"/>
    </location>
</feature>
<keyword evidence="15" id="KW-1185">Reference proteome</keyword>
<feature type="transmembrane region" description="Helical" evidence="12">
    <location>
        <begin position="193"/>
        <end position="212"/>
    </location>
</feature>
<evidence type="ECO:0000256" key="5">
    <source>
        <dbReference type="ARBA" id="ARBA00022847"/>
    </source>
</evidence>
<keyword evidence="9" id="KW-0739">Sodium transport</keyword>
<feature type="transmembrane region" description="Helical" evidence="12">
    <location>
        <begin position="100"/>
        <end position="120"/>
    </location>
</feature>
<dbReference type="EMBL" id="OU896722">
    <property type="protein sequence ID" value="CAH1154530.1"/>
    <property type="molecule type" value="Genomic_DNA"/>
</dbReference>
<feature type="transmembrane region" description="Helical" evidence="12">
    <location>
        <begin position="331"/>
        <end position="351"/>
    </location>
</feature>
<feature type="transmembrane region" description="Helical" evidence="12">
    <location>
        <begin position="255"/>
        <end position="274"/>
    </location>
</feature>
<evidence type="ECO:0000256" key="8">
    <source>
        <dbReference type="ARBA" id="ARBA00023136"/>
    </source>
</evidence>
<keyword evidence="5" id="KW-0769">Symport</keyword>
<reference evidence="14" key="2">
    <citation type="submission" date="2022-10" db="EMBL/GenBank/DDBJ databases">
        <authorList>
            <consortium name="ENA_rothamsted_submissions"/>
            <consortium name="culmorum"/>
            <person name="King R."/>
        </authorList>
    </citation>
    <scope>NUCLEOTIDE SEQUENCE</scope>
</reference>
<dbReference type="PANTHER" id="PTHR11662">
    <property type="entry name" value="SOLUTE CARRIER FAMILY 17"/>
    <property type="match status" value="1"/>
</dbReference>
<comment type="subcellular location">
    <subcellularLocation>
        <location evidence="1">Membrane</location>
        <topology evidence="1">Multi-pass membrane protein</topology>
    </subcellularLocation>
</comment>
<keyword evidence="8 12" id="KW-0472">Membrane</keyword>
<dbReference type="GO" id="GO:0016020">
    <property type="term" value="C:membrane"/>
    <property type="evidence" value="ECO:0007669"/>
    <property type="project" value="UniProtKB-SubCell"/>
</dbReference>
<reference evidence="14" key="1">
    <citation type="submission" date="2022-01" db="EMBL/GenBank/DDBJ databases">
        <authorList>
            <person name="King R."/>
        </authorList>
    </citation>
    <scope>NUCLEOTIDE SEQUENCE</scope>
</reference>
<feature type="transmembrane region" description="Helical" evidence="12">
    <location>
        <begin position="73"/>
        <end position="93"/>
    </location>
</feature>
<dbReference type="FunFam" id="1.20.1250.20:FF:000144">
    <property type="entry name" value="Picot, isoform B"/>
    <property type="match status" value="1"/>
</dbReference>
<feature type="domain" description="Major facilitator superfamily (MFS) profile" evidence="13">
    <location>
        <begin position="28"/>
        <end position="450"/>
    </location>
</feature>
<evidence type="ECO:0000256" key="4">
    <source>
        <dbReference type="ARBA" id="ARBA00022692"/>
    </source>
</evidence>
<dbReference type="FunFam" id="1.20.1250.20:FF:000003">
    <property type="entry name" value="Solute carrier family 17 member 3"/>
    <property type="match status" value="1"/>
</dbReference>
<dbReference type="PANTHER" id="PTHR11662:SF280">
    <property type="entry name" value="FI21844P1-RELATED"/>
    <property type="match status" value="1"/>
</dbReference>
<evidence type="ECO:0000256" key="6">
    <source>
        <dbReference type="ARBA" id="ARBA00022989"/>
    </source>
</evidence>
<accession>A0A9P0DM74</accession>
<dbReference type="OrthoDB" id="10002886at2759"/>
<keyword evidence="4 12" id="KW-0812">Transmembrane</keyword>
<dbReference type="Gene3D" id="1.20.1250.20">
    <property type="entry name" value="MFS general substrate transporter like domains"/>
    <property type="match status" value="2"/>
</dbReference>
<dbReference type="Pfam" id="PF07690">
    <property type="entry name" value="MFS_1"/>
    <property type="match status" value="1"/>
</dbReference>
<dbReference type="GO" id="GO:0006814">
    <property type="term" value="P:sodium ion transport"/>
    <property type="evidence" value="ECO:0007669"/>
    <property type="project" value="UniProtKB-KW"/>
</dbReference>
<evidence type="ECO:0000256" key="11">
    <source>
        <dbReference type="ARBA" id="ARBA00068450"/>
    </source>
</evidence>